<feature type="compositionally biased region" description="Low complexity" evidence="1">
    <location>
        <begin position="90"/>
        <end position="110"/>
    </location>
</feature>
<evidence type="ECO:0000313" key="4">
    <source>
        <dbReference type="Proteomes" id="UP000230750"/>
    </source>
</evidence>
<feature type="compositionally biased region" description="Basic and acidic residues" evidence="1">
    <location>
        <begin position="47"/>
        <end position="82"/>
    </location>
</feature>
<feature type="compositionally biased region" description="Basic and acidic residues" evidence="1">
    <location>
        <begin position="1"/>
        <end position="10"/>
    </location>
</feature>
<feature type="domain" description="RecQ-mediated genome instability protein 1 C-terminal OB-fold" evidence="2">
    <location>
        <begin position="258"/>
        <end position="319"/>
    </location>
</feature>
<dbReference type="PANTHER" id="PTHR14790">
    <property type="entry name" value="RECQ-MEDIATED GENOME INSTABILITY PROTEIN 1 RMI1"/>
    <property type="match status" value="1"/>
</dbReference>
<evidence type="ECO:0000313" key="3">
    <source>
        <dbReference type="EMBL" id="PIK52800.1"/>
    </source>
</evidence>
<sequence length="430" mass="48160">MAKGTEDLKKSKPPPDWPIDEDCQSKPPPDWPSDEDTDEEMLAAMIDKLEEQIKARDKEPKKANKVKDSSKGPHKTQAELKISKRNKVNALSSTAVKSKTSSTQKQTSLSGFLQPRQSKENASTHSSEVPVNNHRDTQSGKLSLKRGGTSQFVKAKQIHPTSPFASKEATLKKEIDTSSDSEALQGDARKEERTRGQITTEPEVKFSSPQRTAIRPLSVASPHHPKVAIATRITKEDCSEMAAKRRRLSSGKESTQEVPFTYLAEMMDSIRANQQPVTFVIRAFIMTLLSALGKRNDCWSLQVRLNDGSGSLDAVLSDQPVMFFVCSNVFCISIVHILFVLSCLRSGSSISDWLFSDRDETNAIIHKNDQDKAAVEIKQKTALERCRRRLIDLCEIMTIRVNPGEEMPAVIQIRRVEQRDCQQMERCLLP</sequence>
<feature type="compositionally biased region" description="Polar residues" evidence="1">
    <location>
        <begin position="120"/>
        <end position="130"/>
    </location>
</feature>
<dbReference type="Proteomes" id="UP000230750">
    <property type="component" value="Unassembled WGS sequence"/>
</dbReference>
<dbReference type="GO" id="GO:0000166">
    <property type="term" value="F:nucleotide binding"/>
    <property type="evidence" value="ECO:0007669"/>
    <property type="project" value="InterPro"/>
</dbReference>
<dbReference type="Gene3D" id="2.40.50.510">
    <property type="match status" value="1"/>
</dbReference>
<name>A0A2G8KY11_STIJA</name>
<dbReference type="AlphaFoldDB" id="A0A2G8KY11"/>
<dbReference type="InterPro" id="IPR032199">
    <property type="entry name" value="RMI1_C"/>
</dbReference>
<dbReference type="EMBL" id="MRZV01000313">
    <property type="protein sequence ID" value="PIK52800.1"/>
    <property type="molecule type" value="Genomic_DNA"/>
</dbReference>
<dbReference type="GO" id="GO:0031422">
    <property type="term" value="C:RecQ family helicase-topoisomerase III complex"/>
    <property type="evidence" value="ECO:0007669"/>
    <property type="project" value="TreeGrafter"/>
</dbReference>
<dbReference type="Pfam" id="PF16099">
    <property type="entry name" value="RMI1_C"/>
    <property type="match status" value="2"/>
</dbReference>
<evidence type="ECO:0000256" key="1">
    <source>
        <dbReference type="SAM" id="MobiDB-lite"/>
    </source>
</evidence>
<accession>A0A2G8KY11</accession>
<comment type="caution">
    <text evidence="3">The sequence shown here is derived from an EMBL/GenBank/DDBJ whole genome shotgun (WGS) entry which is preliminary data.</text>
</comment>
<feature type="compositionally biased region" description="Acidic residues" evidence="1">
    <location>
        <begin position="32"/>
        <end position="41"/>
    </location>
</feature>
<organism evidence="3 4">
    <name type="scientific">Stichopus japonicus</name>
    <name type="common">Sea cucumber</name>
    <dbReference type="NCBI Taxonomy" id="307972"/>
    <lineage>
        <taxon>Eukaryota</taxon>
        <taxon>Metazoa</taxon>
        <taxon>Echinodermata</taxon>
        <taxon>Eleutherozoa</taxon>
        <taxon>Echinozoa</taxon>
        <taxon>Holothuroidea</taxon>
        <taxon>Aspidochirotacea</taxon>
        <taxon>Aspidochirotida</taxon>
        <taxon>Stichopodidae</taxon>
        <taxon>Apostichopus</taxon>
    </lineage>
</organism>
<feature type="domain" description="RecQ-mediated genome instability protein 1 C-terminal OB-fold" evidence="2">
    <location>
        <begin position="369"/>
        <end position="426"/>
    </location>
</feature>
<dbReference type="STRING" id="307972.A0A2G8KY11"/>
<protein>
    <submittedName>
        <fullName evidence="3">Putative recQ-mediated genome instability protein 1</fullName>
    </submittedName>
</protein>
<dbReference type="PANTHER" id="PTHR14790:SF15">
    <property type="entry name" value="RECQ-MEDIATED GENOME INSTABILITY PROTEIN 1"/>
    <property type="match status" value="1"/>
</dbReference>
<feature type="region of interest" description="Disordered" evidence="1">
    <location>
        <begin position="1"/>
        <end position="198"/>
    </location>
</feature>
<keyword evidence="4" id="KW-1185">Reference proteome</keyword>
<dbReference type="GO" id="GO:0016604">
    <property type="term" value="C:nuclear body"/>
    <property type="evidence" value="ECO:0007669"/>
    <property type="project" value="TreeGrafter"/>
</dbReference>
<evidence type="ECO:0000259" key="2">
    <source>
        <dbReference type="Pfam" id="PF16099"/>
    </source>
</evidence>
<dbReference type="OrthoDB" id="341511at2759"/>
<reference evidence="3 4" key="1">
    <citation type="journal article" date="2017" name="PLoS Biol.">
        <title>The sea cucumber genome provides insights into morphological evolution and visceral regeneration.</title>
        <authorList>
            <person name="Zhang X."/>
            <person name="Sun L."/>
            <person name="Yuan J."/>
            <person name="Sun Y."/>
            <person name="Gao Y."/>
            <person name="Zhang L."/>
            <person name="Li S."/>
            <person name="Dai H."/>
            <person name="Hamel J.F."/>
            <person name="Liu C."/>
            <person name="Yu Y."/>
            <person name="Liu S."/>
            <person name="Lin W."/>
            <person name="Guo K."/>
            <person name="Jin S."/>
            <person name="Xu P."/>
            <person name="Storey K.B."/>
            <person name="Huan P."/>
            <person name="Zhang T."/>
            <person name="Zhou Y."/>
            <person name="Zhang J."/>
            <person name="Lin C."/>
            <person name="Li X."/>
            <person name="Xing L."/>
            <person name="Huo D."/>
            <person name="Sun M."/>
            <person name="Wang L."/>
            <person name="Mercier A."/>
            <person name="Li F."/>
            <person name="Yang H."/>
            <person name="Xiang J."/>
        </authorList>
    </citation>
    <scope>NUCLEOTIDE SEQUENCE [LARGE SCALE GENOMIC DNA]</scope>
    <source>
        <strain evidence="3">Shaxun</strain>
        <tissue evidence="3">Muscle</tissue>
    </source>
</reference>
<dbReference type="GO" id="GO:0000712">
    <property type="term" value="P:resolution of meiotic recombination intermediates"/>
    <property type="evidence" value="ECO:0007669"/>
    <property type="project" value="TreeGrafter"/>
</dbReference>
<gene>
    <name evidence="3" type="ORF">BSL78_10311</name>
</gene>
<proteinExistence type="predicted"/>
<dbReference type="GO" id="GO:0000724">
    <property type="term" value="P:double-strand break repair via homologous recombination"/>
    <property type="evidence" value="ECO:0007669"/>
    <property type="project" value="TreeGrafter"/>
</dbReference>